<dbReference type="RefSeq" id="WP_188228999.1">
    <property type="nucleotide sequence ID" value="NZ_JACVXB010000001.1"/>
</dbReference>
<reference evidence="3 4" key="1">
    <citation type="submission" date="2020-09" db="EMBL/GenBank/DDBJ databases">
        <title>TT11 complete genome.</title>
        <authorList>
            <person name="Wu Z."/>
        </authorList>
    </citation>
    <scope>NUCLEOTIDE SEQUENCE [LARGE SCALE GENOMIC DNA]</scope>
    <source>
        <strain evidence="3 4">TT11</strain>
    </source>
</reference>
<sequence>MEDFNKDELFLARWIAGELTAEELEKFKNSKDYEIYNKINTATESIKGPQFNKIAVFNKIANRTFNSKDNSKVKSISNWAYIVAATIILAFGIFYFTSKDTQYETGFSEKLAIVLPDQSKVQLNSNSNISFKSRNWKNNRVIQFNGEGFFDVEKGTSFKVITNQGEVEVLGTEFNVITRNMYFEVLCKEGKVRVTRKNTGESKILHPGNAVRIFNDTIETYNFNLKEPLWVEGESSFFNTPIQQVLIALENQYNISFDTSNVDVNKRYTGGFIHDDLKLALRTVLVPMEFGYSLNSEEGKIVLKSK</sequence>
<dbReference type="PANTHER" id="PTHR30273:SF2">
    <property type="entry name" value="PROTEIN FECR"/>
    <property type="match status" value="1"/>
</dbReference>
<name>A0A8J6Q1Q5_9FLAO</name>
<dbReference type="Gene3D" id="3.55.50.30">
    <property type="match status" value="1"/>
</dbReference>
<comment type="caution">
    <text evidence="3">The sequence shown here is derived from an EMBL/GenBank/DDBJ whole genome shotgun (WGS) entry which is preliminary data.</text>
</comment>
<dbReference type="PIRSF" id="PIRSF018266">
    <property type="entry name" value="FecR"/>
    <property type="match status" value="1"/>
</dbReference>
<dbReference type="Gene3D" id="2.60.120.1440">
    <property type="match status" value="1"/>
</dbReference>
<evidence type="ECO:0000256" key="1">
    <source>
        <dbReference type="SAM" id="Phobius"/>
    </source>
</evidence>
<dbReference type="Proteomes" id="UP000600588">
    <property type="component" value="Unassembled WGS sequence"/>
</dbReference>
<dbReference type="InterPro" id="IPR012373">
    <property type="entry name" value="Ferrdict_sens_TM"/>
</dbReference>
<proteinExistence type="predicted"/>
<dbReference type="EMBL" id="JACVXB010000001">
    <property type="protein sequence ID" value="MBD0831235.1"/>
    <property type="molecule type" value="Genomic_DNA"/>
</dbReference>
<feature type="transmembrane region" description="Helical" evidence="1">
    <location>
        <begin position="78"/>
        <end position="96"/>
    </location>
</feature>
<keyword evidence="4" id="KW-1185">Reference proteome</keyword>
<evidence type="ECO:0000313" key="3">
    <source>
        <dbReference type="EMBL" id="MBD0831235.1"/>
    </source>
</evidence>
<gene>
    <name evidence="3" type="ORF">ICJ83_03725</name>
</gene>
<keyword evidence="1" id="KW-1133">Transmembrane helix</keyword>
<dbReference type="GO" id="GO:0016989">
    <property type="term" value="F:sigma factor antagonist activity"/>
    <property type="evidence" value="ECO:0007669"/>
    <property type="project" value="TreeGrafter"/>
</dbReference>
<evidence type="ECO:0000313" key="4">
    <source>
        <dbReference type="Proteomes" id="UP000600588"/>
    </source>
</evidence>
<dbReference type="AlphaFoldDB" id="A0A8J6Q1Q5"/>
<dbReference type="PANTHER" id="PTHR30273">
    <property type="entry name" value="PERIPLASMIC SIGNAL SENSOR AND SIGMA FACTOR ACTIVATOR FECR-RELATED"/>
    <property type="match status" value="1"/>
</dbReference>
<evidence type="ECO:0000259" key="2">
    <source>
        <dbReference type="Pfam" id="PF04773"/>
    </source>
</evidence>
<keyword evidence="1" id="KW-0472">Membrane</keyword>
<accession>A0A8J6Q1Q5</accession>
<dbReference type="InterPro" id="IPR006860">
    <property type="entry name" value="FecR"/>
</dbReference>
<feature type="domain" description="FecR protein" evidence="2">
    <location>
        <begin position="102"/>
        <end position="193"/>
    </location>
</feature>
<organism evidence="3 4">
    <name type="scientific">Aestuariibaculum sediminum</name>
    <dbReference type="NCBI Taxonomy" id="2770637"/>
    <lineage>
        <taxon>Bacteria</taxon>
        <taxon>Pseudomonadati</taxon>
        <taxon>Bacteroidota</taxon>
        <taxon>Flavobacteriia</taxon>
        <taxon>Flavobacteriales</taxon>
        <taxon>Flavobacteriaceae</taxon>
    </lineage>
</organism>
<dbReference type="Pfam" id="PF04773">
    <property type="entry name" value="FecR"/>
    <property type="match status" value="1"/>
</dbReference>
<keyword evidence="1" id="KW-0812">Transmembrane</keyword>
<protein>
    <submittedName>
        <fullName evidence="3">FecR domain-containing protein</fullName>
    </submittedName>
</protein>